<dbReference type="eggNOG" id="COG0697">
    <property type="taxonomic scope" value="Bacteria"/>
</dbReference>
<evidence type="ECO:0000259" key="8">
    <source>
        <dbReference type="Pfam" id="PF00892"/>
    </source>
</evidence>
<organism evidence="9 10">
    <name type="scientific">Actinosynnema mirum (strain ATCC 29888 / DSM 43827 / JCM 3225 / NBRC 14064 / NCIMB 13271 / NRRL B-12336 / IMRU 3971 / 101)</name>
    <dbReference type="NCBI Taxonomy" id="446462"/>
    <lineage>
        <taxon>Bacteria</taxon>
        <taxon>Bacillati</taxon>
        <taxon>Actinomycetota</taxon>
        <taxon>Actinomycetes</taxon>
        <taxon>Pseudonocardiales</taxon>
        <taxon>Pseudonocardiaceae</taxon>
        <taxon>Actinosynnema</taxon>
    </lineage>
</organism>
<dbReference type="Proteomes" id="UP000002213">
    <property type="component" value="Chromosome"/>
</dbReference>
<keyword evidence="4 7" id="KW-1133">Transmembrane helix</keyword>
<protein>
    <recommendedName>
        <fullName evidence="8">EamA domain-containing protein</fullName>
    </recommendedName>
</protein>
<feature type="domain" description="EamA" evidence="8">
    <location>
        <begin position="12"/>
        <end position="139"/>
    </location>
</feature>
<feature type="transmembrane region" description="Helical" evidence="7">
    <location>
        <begin position="212"/>
        <end position="231"/>
    </location>
</feature>
<feature type="transmembrane region" description="Helical" evidence="7">
    <location>
        <begin position="149"/>
        <end position="167"/>
    </location>
</feature>
<dbReference type="GO" id="GO:0016020">
    <property type="term" value="C:membrane"/>
    <property type="evidence" value="ECO:0007669"/>
    <property type="project" value="UniProtKB-SubCell"/>
</dbReference>
<feature type="transmembrane region" description="Helical" evidence="7">
    <location>
        <begin position="243"/>
        <end position="266"/>
    </location>
</feature>
<comment type="similarity">
    <text evidence="2">Belongs to the EamA transporter family.</text>
</comment>
<keyword evidence="5 7" id="KW-0472">Membrane</keyword>
<evidence type="ECO:0000256" key="4">
    <source>
        <dbReference type="ARBA" id="ARBA00022989"/>
    </source>
</evidence>
<name>C6WL42_ACTMD</name>
<evidence type="ECO:0000313" key="9">
    <source>
        <dbReference type="EMBL" id="ACU36395.1"/>
    </source>
</evidence>
<feature type="transmembrane region" description="Helical" evidence="7">
    <location>
        <begin position="40"/>
        <end position="58"/>
    </location>
</feature>
<dbReference type="AlphaFoldDB" id="C6WL42"/>
<evidence type="ECO:0000256" key="2">
    <source>
        <dbReference type="ARBA" id="ARBA00007362"/>
    </source>
</evidence>
<dbReference type="InterPro" id="IPR037185">
    <property type="entry name" value="EmrE-like"/>
</dbReference>
<dbReference type="PANTHER" id="PTHR32322:SF2">
    <property type="entry name" value="EAMA DOMAIN-CONTAINING PROTEIN"/>
    <property type="match status" value="1"/>
</dbReference>
<sequence>MEVTSREATWRWPLITAVAPLAWGSVYYVTHHFLPADTPLWGATLRALPAGLLLLAISRRLPRGHWWWRSAVLGTLTMGVFFALVYASAQLLPTSTASAVMATSPLAMMALAWPLLAERPRPTALLGGVAGVAGVVLVVAAGTGAVDPLGVLVAASAVLTSALGHLLTKRWSAKSAVGVLPVAAWQLIAGGAVLLVAALALEGPPPALDGPAVLATGYVSIIGTAVAYAAWYTGLKHLDAGSVGLIGLLNPVTGVLLGTALAGEALTGRQGIGLLLVLAGVLLGQPALLAKLTRGGREGRLDRPVPTTSLTRRRPPATAPAAPAAAPGPRPGPPPAAAPCTGAPGAPAPAPPAPAPAAARRA</sequence>
<keyword evidence="10" id="KW-1185">Reference proteome</keyword>
<evidence type="ECO:0000313" key="10">
    <source>
        <dbReference type="Proteomes" id="UP000002213"/>
    </source>
</evidence>
<keyword evidence="3 7" id="KW-0812">Transmembrane</keyword>
<dbReference type="InterPro" id="IPR000620">
    <property type="entry name" value="EamA_dom"/>
</dbReference>
<evidence type="ECO:0000256" key="5">
    <source>
        <dbReference type="ARBA" id="ARBA00023136"/>
    </source>
</evidence>
<dbReference type="KEGG" id="ami:Amir_2455"/>
<dbReference type="HOGENOM" id="CLU_033863_2_2_11"/>
<dbReference type="EMBL" id="CP001630">
    <property type="protein sequence ID" value="ACU36395.1"/>
    <property type="molecule type" value="Genomic_DNA"/>
</dbReference>
<gene>
    <name evidence="9" type="ordered locus">Amir_2455</name>
</gene>
<feature type="domain" description="EamA" evidence="8">
    <location>
        <begin position="149"/>
        <end position="283"/>
    </location>
</feature>
<proteinExistence type="inferred from homology"/>
<feature type="transmembrane region" description="Helical" evidence="7">
    <location>
        <begin position="123"/>
        <end position="143"/>
    </location>
</feature>
<dbReference type="SUPFAM" id="SSF103481">
    <property type="entry name" value="Multidrug resistance efflux transporter EmrE"/>
    <property type="match status" value="2"/>
</dbReference>
<dbReference type="InterPro" id="IPR050638">
    <property type="entry name" value="AA-Vitamin_Transporters"/>
</dbReference>
<dbReference type="PANTHER" id="PTHR32322">
    <property type="entry name" value="INNER MEMBRANE TRANSPORTER"/>
    <property type="match status" value="1"/>
</dbReference>
<evidence type="ECO:0000256" key="3">
    <source>
        <dbReference type="ARBA" id="ARBA00022692"/>
    </source>
</evidence>
<evidence type="ECO:0000256" key="7">
    <source>
        <dbReference type="SAM" id="Phobius"/>
    </source>
</evidence>
<accession>C6WL42</accession>
<evidence type="ECO:0000256" key="1">
    <source>
        <dbReference type="ARBA" id="ARBA00004141"/>
    </source>
</evidence>
<feature type="transmembrane region" description="Helical" evidence="7">
    <location>
        <begin position="95"/>
        <end position="116"/>
    </location>
</feature>
<dbReference type="Gene3D" id="1.10.3730.20">
    <property type="match status" value="1"/>
</dbReference>
<evidence type="ECO:0000256" key="6">
    <source>
        <dbReference type="SAM" id="MobiDB-lite"/>
    </source>
</evidence>
<feature type="region of interest" description="Disordered" evidence="6">
    <location>
        <begin position="297"/>
        <end position="362"/>
    </location>
</feature>
<reference evidence="9 10" key="1">
    <citation type="journal article" date="2009" name="Stand. Genomic Sci.">
        <title>Complete genome sequence of Actinosynnema mirum type strain (101).</title>
        <authorList>
            <person name="Land M."/>
            <person name="Lapidus A."/>
            <person name="Mayilraj S."/>
            <person name="Chen F."/>
            <person name="Copeland A."/>
            <person name="Del Rio T.G."/>
            <person name="Nolan M."/>
            <person name="Lucas S."/>
            <person name="Tice H."/>
            <person name="Cheng J.F."/>
            <person name="Chertkov O."/>
            <person name="Bruce D."/>
            <person name="Goodwin L."/>
            <person name="Pitluck S."/>
            <person name="Rohde M."/>
            <person name="Goker M."/>
            <person name="Pati A."/>
            <person name="Ivanova N."/>
            <person name="Mavromatis K."/>
            <person name="Chen A."/>
            <person name="Palaniappan K."/>
            <person name="Hauser L."/>
            <person name="Chang Y.J."/>
            <person name="Jeffries C.C."/>
            <person name="Brettin T."/>
            <person name="Detter J.C."/>
            <person name="Han C."/>
            <person name="Chain P."/>
            <person name="Tindall B.J."/>
            <person name="Bristow J."/>
            <person name="Eisen J.A."/>
            <person name="Markowitz V."/>
            <person name="Hugenholtz P."/>
            <person name="Kyrpides N.C."/>
            <person name="Klenk H.P."/>
        </authorList>
    </citation>
    <scope>NUCLEOTIDE SEQUENCE [LARGE SCALE GENOMIC DNA]</scope>
    <source>
        <strain evidence="10">ATCC 29888 / DSM 43827 / JCM 3225 / NBRC 14064 / NCIMB 13271 / NRRL B-12336 / IMRU 3971 / 101</strain>
    </source>
</reference>
<dbReference type="Pfam" id="PF00892">
    <property type="entry name" value="EamA"/>
    <property type="match status" value="2"/>
</dbReference>
<dbReference type="STRING" id="446462.Amir_2455"/>
<comment type="subcellular location">
    <subcellularLocation>
        <location evidence="1">Membrane</location>
        <topology evidence="1">Multi-pass membrane protein</topology>
    </subcellularLocation>
</comment>
<feature type="transmembrane region" description="Helical" evidence="7">
    <location>
        <begin position="70"/>
        <end position="89"/>
    </location>
</feature>
<feature type="transmembrane region" description="Helical" evidence="7">
    <location>
        <begin position="179"/>
        <end position="200"/>
    </location>
</feature>
<feature type="transmembrane region" description="Helical" evidence="7">
    <location>
        <begin position="12"/>
        <end position="34"/>
    </location>
</feature>
<feature type="compositionally biased region" description="Pro residues" evidence="6">
    <location>
        <begin position="326"/>
        <end position="337"/>
    </location>
</feature>
<feature type="transmembrane region" description="Helical" evidence="7">
    <location>
        <begin position="272"/>
        <end position="290"/>
    </location>
</feature>
<feature type="compositionally biased region" description="Pro residues" evidence="6">
    <location>
        <begin position="346"/>
        <end position="355"/>
    </location>
</feature>